<dbReference type="RefSeq" id="WP_186886473.1">
    <property type="nucleotide sequence ID" value="NZ_JACONZ010000001.1"/>
</dbReference>
<keyword evidence="1" id="KW-1133">Transmembrane helix</keyword>
<dbReference type="EMBL" id="JACONZ010000001">
    <property type="protein sequence ID" value="MBC5580100.1"/>
    <property type="molecule type" value="Genomic_DNA"/>
</dbReference>
<dbReference type="InterPro" id="IPR025377">
    <property type="entry name" value="DUF4367"/>
</dbReference>
<sequence>MHRPQNNSAADFEALLARAAGQIAAEQAAEVRKKYEAAPGPEYSQAFLASIEEIGRDAERQKRLLFWNRVAKRAAMILIVVITALTAALSVKGVRAQLYEYFVTHNDEYTQVQVTAADEKVRGRMISEGDYHYEPSFVPRGFVLRERKEEYDFFYHLEYVDEKAYAEFEQRRQALIEKWGTEDAIPEEERIYYNGPFLMFEEQRSVEGVVAFDTEDAVYKELELDGSPAYLTLKNGRATLIWDNGDRAFMLFGHLTEEEILKMARSVARVED</sequence>
<keyword evidence="4" id="KW-1185">Reference proteome</keyword>
<reference evidence="3" key="1">
    <citation type="submission" date="2020-08" db="EMBL/GenBank/DDBJ databases">
        <title>Genome public.</title>
        <authorList>
            <person name="Liu C."/>
            <person name="Sun Q."/>
        </authorList>
    </citation>
    <scope>NUCLEOTIDE SEQUENCE</scope>
    <source>
        <strain evidence="3">BX8</strain>
    </source>
</reference>
<dbReference type="Pfam" id="PF14285">
    <property type="entry name" value="DUF4367"/>
    <property type="match status" value="1"/>
</dbReference>
<evidence type="ECO:0000259" key="2">
    <source>
        <dbReference type="Pfam" id="PF14285"/>
    </source>
</evidence>
<feature type="domain" description="DUF4367" evidence="2">
    <location>
        <begin position="193"/>
        <end position="267"/>
    </location>
</feature>
<proteinExistence type="predicted"/>
<evidence type="ECO:0000313" key="4">
    <source>
        <dbReference type="Proteomes" id="UP000659630"/>
    </source>
</evidence>
<keyword evidence="1" id="KW-0472">Membrane</keyword>
<accession>A0A923L0A2</accession>
<feature type="transmembrane region" description="Helical" evidence="1">
    <location>
        <begin position="70"/>
        <end position="91"/>
    </location>
</feature>
<keyword evidence="1" id="KW-0812">Transmembrane</keyword>
<evidence type="ECO:0000313" key="3">
    <source>
        <dbReference type="EMBL" id="MBC5580100.1"/>
    </source>
</evidence>
<gene>
    <name evidence="3" type="ORF">H8S23_01110</name>
</gene>
<comment type="caution">
    <text evidence="3">The sequence shown here is derived from an EMBL/GenBank/DDBJ whole genome shotgun (WGS) entry which is preliminary data.</text>
</comment>
<organism evidence="3 4">
    <name type="scientific">Anaerofilum hominis</name>
    <dbReference type="NCBI Taxonomy" id="2763016"/>
    <lineage>
        <taxon>Bacteria</taxon>
        <taxon>Bacillati</taxon>
        <taxon>Bacillota</taxon>
        <taxon>Clostridia</taxon>
        <taxon>Eubacteriales</taxon>
        <taxon>Oscillospiraceae</taxon>
        <taxon>Anaerofilum</taxon>
    </lineage>
</organism>
<name>A0A923L0A2_9FIRM</name>
<protein>
    <submittedName>
        <fullName evidence="3">DUF4367 domain-containing protein</fullName>
    </submittedName>
</protein>
<evidence type="ECO:0000256" key="1">
    <source>
        <dbReference type="SAM" id="Phobius"/>
    </source>
</evidence>
<dbReference type="Proteomes" id="UP000659630">
    <property type="component" value="Unassembled WGS sequence"/>
</dbReference>
<dbReference type="AlphaFoldDB" id="A0A923L0A2"/>